<keyword evidence="1" id="KW-0812">Transmembrane</keyword>
<dbReference type="RefSeq" id="WP_170956177.1">
    <property type="nucleotide sequence ID" value="NZ_OBEL01000005.1"/>
</dbReference>
<dbReference type="EMBL" id="OBEL01000005">
    <property type="protein sequence ID" value="SNZ20790.1"/>
    <property type="molecule type" value="Genomic_DNA"/>
</dbReference>
<keyword evidence="3" id="KW-1185">Reference proteome</keyword>
<evidence type="ECO:0008006" key="4">
    <source>
        <dbReference type="Google" id="ProtNLM"/>
    </source>
</evidence>
<keyword evidence="1" id="KW-0472">Membrane</keyword>
<protein>
    <recommendedName>
        <fullName evidence="4">DUF2125 domain-containing protein</fullName>
    </recommendedName>
</protein>
<organism evidence="2 3">
    <name type="scientific">Cohaesibacter gelatinilyticus</name>
    <dbReference type="NCBI Taxonomy" id="372072"/>
    <lineage>
        <taxon>Bacteria</taxon>
        <taxon>Pseudomonadati</taxon>
        <taxon>Pseudomonadota</taxon>
        <taxon>Alphaproteobacteria</taxon>
        <taxon>Hyphomicrobiales</taxon>
        <taxon>Cohaesibacteraceae</taxon>
    </lineage>
</organism>
<dbReference type="Proteomes" id="UP000219439">
    <property type="component" value="Unassembled WGS sequence"/>
</dbReference>
<dbReference type="AlphaFoldDB" id="A0A285PGE3"/>
<reference evidence="2 3" key="1">
    <citation type="submission" date="2017-09" db="EMBL/GenBank/DDBJ databases">
        <authorList>
            <person name="Ehlers B."/>
            <person name="Leendertz F.H."/>
        </authorList>
    </citation>
    <scope>NUCLEOTIDE SEQUENCE [LARGE SCALE GENOMIC DNA]</scope>
    <source>
        <strain evidence="2 3">DSM 18289</strain>
    </source>
</reference>
<keyword evidence="1" id="KW-1133">Transmembrane helix</keyword>
<evidence type="ECO:0000256" key="1">
    <source>
        <dbReference type="SAM" id="Phobius"/>
    </source>
</evidence>
<proteinExistence type="predicted"/>
<evidence type="ECO:0000313" key="3">
    <source>
        <dbReference type="Proteomes" id="UP000219439"/>
    </source>
</evidence>
<dbReference type="InterPro" id="IPR018666">
    <property type="entry name" value="DUF2125"/>
</dbReference>
<feature type="transmembrane region" description="Helical" evidence="1">
    <location>
        <begin position="21"/>
        <end position="42"/>
    </location>
</feature>
<sequence length="351" mass="37619">MSPTDMQSSPQNPSGKSSAKRYFILIGLVLVVLVGWTGFWMVSKNKTQELIDKVLARQINGQQVATCADQTLGGFPFRLLLTCSSYSVNDPKSGWRVEGGPLRAVWQVYAPNLAILEGDNLLRANHAASGLEIDVRATLIRASVRIDQALTVSRFSVEGQELDLQTNLPAVTQSLGQITAERLEIHGRANPEQSEDLDLAISTSKFQSAVIPRFSGTLSATARKGLVPAILTAPNPTKAWLEQAGKLEQLNGFMTIGQKTLKLTGDLAFAQTGRADGDVVLKILNPKPEASKSKIQLSAKDDGLNGPLTALQLMGKPVSDGDLIGSKVDLSIRDGQISAGFLPLGRLPALK</sequence>
<dbReference type="Pfam" id="PF09898">
    <property type="entry name" value="DUF2125"/>
    <property type="match status" value="1"/>
</dbReference>
<gene>
    <name evidence="2" type="ORF">SAMN06265368_3900</name>
</gene>
<accession>A0A285PGE3</accession>
<name>A0A285PGE3_9HYPH</name>
<evidence type="ECO:0000313" key="2">
    <source>
        <dbReference type="EMBL" id="SNZ20790.1"/>
    </source>
</evidence>